<accession>A0A327W562</accession>
<evidence type="ECO:0000313" key="3">
    <source>
        <dbReference type="Proteomes" id="UP000249819"/>
    </source>
</evidence>
<organism evidence="2 3">
    <name type="scientific">Chitinophaga dinghuensis</name>
    <dbReference type="NCBI Taxonomy" id="1539050"/>
    <lineage>
        <taxon>Bacteria</taxon>
        <taxon>Pseudomonadati</taxon>
        <taxon>Bacteroidota</taxon>
        <taxon>Chitinophagia</taxon>
        <taxon>Chitinophagales</taxon>
        <taxon>Chitinophagaceae</taxon>
        <taxon>Chitinophaga</taxon>
    </lineage>
</organism>
<dbReference type="EMBL" id="QLMA01000003">
    <property type="protein sequence ID" value="RAJ83500.1"/>
    <property type="molecule type" value="Genomic_DNA"/>
</dbReference>
<dbReference type="Pfam" id="PF12697">
    <property type="entry name" value="Abhydrolase_6"/>
    <property type="match status" value="1"/>
</dbReference>
<dbReference type="RefSeq" id="WP_111592143.1">
    <property type="nucleotide sequence ID" value="NZ_QLMA01000003.1"/>
</dbReference>
<dbReference type="Proteomes" id="UP000249819">
    <property type="component" value="Unassembled WGS sequence"/>
</dbReference>
<dbReference type="SUPFAM" id="SSF53474">
    <property type="entry name" value="alpha/beta-Hydrolases"/>
    <property type="match status" value="1"/>
</dbReference>
<dbReference type="OrthoDB" id="659408at2"/>
<reference evidence="2 3" key="1">
    <citation type="submission" date="2018-06" db="EMBL/GenBank/DDBJ databases">
        <title>Genomic Encyclopedia of Archaeal and Bacterial Type Strains, Phase II (KMG-II): from individual species to whole genera.</title>
        <authorList>
            <person name="Goeker M."/>
        </authorList>
    </citation>
    <scope>NUCLEOTIDE SEQUENCE [LARGE SCALE GENOMIC DNA]</scope>
    <source>
        <strain evidence="2 3">DSM 29821</strain>
    </source>
</reference>
<evidence type="ECO:0000259" key="1">
    <source>
        <dbReference type="Pfam" id="PF12697"/>
    </source>
</evidence>
<keyword evidence="3" id="KW-1185">Reference proteome</keyword>
<protein>
    <recommendedName>
        <fullName evidence="1">AB hydrolase-1 domain-containing protein</fullName>
    </recommendedName>
</protein>
<dbReference type="Gene3D" id="3.40.50.1820">
    <property type="entry name" value="alpha/beta hydrolase"/>
    <property type="match status" value="1"/>
</dbReference>
<comment type="caution">
    <text evidence="2">The sequence shown here is derived from an EMBL/GenBank/DDBJ whole genome shotgun (WGS) entry which is preliminary data.</text>
</comment>
<name>A0A327W562_9BACT</name>
<sequence>MNRKHLYLISGLGADERVFQHLQFPPDYELHYLPWIPPLPDESISSYAARMAESITTDGPVSLLGLSFGGIMSVEIAKIRPVSQNILISSIKNTQEKPGYFNWVLRLHLLQLPDFLIFQNRRFVVERYMDVQSAEEKELLRAYLAKKDYAYTRWAVNVMLHWQNEYLPENLVHINGDKDHPFPIKYVHPTHIIHNGGHFMVMNRAEEISRILAENLL</sequence>
<dbReference type="InterPro" id="IPR000073">
    <property type="entry name" value="AB_hydrolase_1"/>
</dbReference>
<feature type="domain" description="AB hydrolase-1" evidence="1">
    <location>
        <begin position="41"/>
        <end position="208"/>
    </location>
</feature>
<proteinExistence type="predicted"/>
<gene>
    <name evidence="2" type="ORF">CLV59_103468</name>
</gene>
<evidence type="ECO:0000313" key="2">
    <source>
        <dbReference type="EMBL" id="RAJ83500.1"/>
    </source>
</evidence>
<dbReference type="AlphaFoldDB" id="A0A327W562"/>
<dbReference type="InterPro" id="IPR029058">
    <property type="entry name" value="AB_hydrolase_fold"/>
</dbReference>